<accession>A0A414SK86</accession>
<comment type="caution">
    <text evidence="1">The sequence shown here is derived from an EMBL/GenBank/DDBJ whole genome shotgun (WGS) entry which is preliminary data.</text>
</comment>
<sequence length="80" mass="9351">MKRNEWVGIYNPKKEIFDYISESSDGMILVSDLSISDESVADDRINWEETRYVCIKRFDGDEYDTPQCIGMCCIENIDEI</sequence>
<dbReference type="Proteomes" id="UP000284220">
    <property type="component" value="Unassembled WGS sequence"/>
</dbReference>
<dbReference type="EMBL" id="QRHZ01000001">
    <property type="protein sequence ID" value="RHG20003.1"/>
    <property type="molecule type" value="Genomic_DNA"/>
</dbReference>
<reference evidence="1 2" key="1">
    <citation type="submission" date="2018-08" db="EMBL/GenBank/DDBJ databases">
        <title>A genome reference for cultivated species of the human gut microbiota.</title>
        <authorList>
            <person name="Zou Y."/>
            <person name="Xue W."/>
            <person name="Luo G."/>
        </authorList>
    </citation>
    <scope>NUCLEOTIDE SEQUENCE [LARGE SCALE GENOMIC DNA]</scope>
    <source>
        <strain evidence="1 2">AM22-9LB</strain>
    </source>
</reference>
<evidence type="ECO:0000313" key="1">
    <source>
        <dbReference type="EMBL" id="RHG20003.1"/>
    </source>
</evidence>
<name>A0A414SK86_9FIRM</name>
<dbReference type="RefSeq" id="WP_118197325.1">
    <property type="nucleotide sequence ID" value="NZ_QRHZ01000001.1"/>
</dbReference>
<dbReference type="AlphaFoldDB" id="A0A414SK86"/>
<protein>
    <submittedName>
        <fullName evidence="1">Uncharacterized protein</fullName>
    </submittedName>
</protein>
<organism evidence="1 2">
    <name type="scientific">Blautia obeum</name>
    <dbReference type="NCBI Taxonomy" id="40520"/>
    <lineage>
        <taxon>Bacteria</taxon>
        <taxon>Bacillati</taxon>
        <taxon>Bacillota</taxon>
        <taxon>Clostridia</taxon>
        <taxon>Lachnospirales</taxon>
        <taxon>Lachnospiraceae</taxon>
        <taxon>Blautia</taxon>
    </lineage>
</organism>
<proteinExistence type="predicted"/>
<gene>
    <name evidence="1" type="ORF">DW272_02010</name>
</gene>
<evidence type="ECO:0000313" key="2">
    <source>
        <dbReference type="Proteomes" id="UP000284220"/>
    </source>
</evidence>